<comment type="caution">
    <text evidence="1">The sequence shown here is derived from an EMBL/GenBank/DDBJ whole genome shotgun (WGS) entry which is preliminary data.</text>
</comment>
<organism evidence="1 2">
    <name type="scientific">Pistacia atlantica</name>
    <dbReference type="NCBI Taxonomy" id="434234"/>
    <lineage>
        <taxon>Eukaryota</taxon>
        <taxon>Viridiplantae</taxon>
        <taxon>Streptophyta</taxon>
        <taxon>Embryophyta</taxon>
        <taxon>Tracheophyta</taxon>
        <taxon>Spermatophyta</taxon>
        <taxon>Magnoliopsida</taxon>
        <taxon>eudicotyledons</taxon>
        <taxon>Gunneridae</taxon>
        <taxon>Pentapetalae</taxon>
        <taxon>rosids</taxon>
        <taxon>malvids</taxon>
        <taxon>Sapindales</taxon>
        <taxon>Anacardiaceae</taxon>
        <taxon>Pistacia</taxon>
    </lineage>
</organism>
<name>A0ACC1AW28_9ROSI</name>
<dbReference type="EMBL" id="CM047904">
    <property type="protein sequence ID" value="KAJ0090896.1"/>
    <property type="molecule type" value="Genomic_DNA"/>
</dbReference>
<accession>A0ACC1AW28</accession>
<proteinExistence type="predicted"/>
<gene>
    <name evidence="1" type="ORF">Patl1_13562</name>
</gene>
<reference evidence="2" key="1">
    <citation type="journal article" date="2023" name="G3 (Bethesda)">
        <title>Genome assembly and association tests identify interacting loci associated with vigor, precocity, and sex in interspecific pistachio rootstocks.</title>
        <authorList>
            <person name="Palmer W."/>
            <person name="Jacygrad E."/>
            <person name="Sagayaradj S."/>
            <person name="Cavanaugh K."/>
            <person name="Han R."/>
            <person name="Bertier L."/>
            <person name="Beede B."/>
            <person name="Kafkas S."/>
            <person name="Golino D."/>
            <person name="Preece J."/>
            <person name="Michelmore R."/>
        </authorList>
    </citation>
    <scope>NUCLEOTIDE SEQUENCE [LARGE SCALE GENOMIC DNA]</scope>
</reference>
<evidence type="ECO:0000313" key="1">
    <source>
        <dbReference type="EMBL" id="KAJ0090896.1"/>
    </source>
</evidence>
<dbReference type="Proteomes" id="UP001164250">
    <property type="component" value="Chromosome 8"/>
</dbReference>
<sequence length="165" mass="18422">MGRNPCCVKEGLNRGTWTAREDKTLKDYIAEHGEGRWRNLPKRAGASMLQDTENKSIVMESNNWSSSYGNEVNNPTDLLMDFKVGEFSLSDLLNSDFSDLCGTSSATYGNDDSNVLFPSSSGKPLFFSDEMLQDFWSVQANVASNLNDSFKPFFETGGDWLQDTN</sequence>
<evidence type="ECO:0000313" key="2">
    <source>
        <dbReference type="Proteomes" id="UP001164250"/>
    </source>
</evidence>
<protein>
    <submittedName>
        <fullName evidence="1">Uncharacterized protein</fullName>
    </submittedName>
</protein>
<keyword evidence="2" id="KW-1185">Reference proteome</keyword>